<reference evidence="1 2" key="1">
    <citation type="submission" date="2020-03" db="EMBL/GenBank/DDBJ databases">
        <title>Genomic Encyclopedia of Type Strains, Phase IV (KMG-IV): sequencing the most valuable type-strain genomes for metagenomic binning, comparative biology and taxonomic classification.</title>
        <authorList>
            <person name="Goeker M."/>
        </authorList>
    </citation>
    <scope>NUCLEOTIDE SEQUENCE [LARGE SCALE GENOMIC DNA]</scope>
    <source>
        <strain evidence="1 2">DSM 16846</strain>
    </source>
</reference>
<evidence type="ECO:0000313" key="2">
    <source>
        <dbReference type="Proteomes" id="UP000558192"/>
    </source>
</evidence>
<name>A0A7X6BFB2_9SPHN</name>
<proteinExistence type="predicted"/>
<dbReference type="EMBL" id="JAATJC010000001">
    <property type="protein sequence ID" value="NJC04613.1"/>
    <property type="molecule type" value="Genomic_DNA"/>
</dbReference>
<keyword evidence="2" id="KW-1185">Reference proteome</keyword>
<dbReference type="AlphaFoldDB" id="A0A7X6BFB2"/>
<organism evidence="1 2">
    <name type="scientific">Sphingomonas kaistensis</name>
    <dbReference type="NCBI Taxonomy" id="298708"/>
    <lineage>
        <taxon>Bacteria</taxon>
        <taxon>Pseudomonadati</taxon>
        <taxon>Pseudomonadota</taxon>
        <taxon>Alphaproteobacteria</taxon>
        <taxon>Sphingomonadales</taxon>
        <taxon>Sphingomonadaceae</taxon>
        <taxon>Sphingomonas</taxon>
    </lineage>
</organism>
<evidence type="ECO:0000313" key="1">
    <source>
        <dbReference type="EMBL" id="NJC04613.1"/>
    </source>
</evidence>
<comment type="caution">
    <text evidence="1">The sequence shown here is derived from an EMBL/GenBank/DDBJ whole genome shotgun (WGS) entry which is preliminary data.</text>
</comment>
<sequence length="65" mass="6770">MSFTSPTFDRRLAAFERAEAGRSGLPLGDLSMARIALARRLAASSQPVVADAAAMSSGSAFLLRA</sequence>
<dbReference type="Proteomes" id="UP000558192">
    <property type="component" value="Unassembled WGS sequence"/>
</dbReference>
<accession>A0A7X6BFB2</accession>
<gene>
    <name evidence="1" type="ORF">GGQ97_000406</name>
</gene>
<protein>
    <submittedName>
        <fullName evidence="1">Uncharacterized protein</fullName>
    </submittedName>
</protein>
<dbReference type="RefSeq" id="WP_168067411.1">
    <property type="nucleotide sequence ID" value="NZ_JAATJC010000001.1"/>
</dbReference>